<dbReference type="Proteomes" id="UP001341840">
    <property type="component" value="Unassembled WGS sequence"/>
</dbReference>
<gene>
    <name evidence="1" type="ORF">PIB30_097606</name>
</gene>
<sequence>MAAALRKRKRKAVATTSEVPRFKSLYYESHYNRFFAAREVLPEFRIEVDDGALSPITAQINLRKWQRLTKPVQVVGYSLVREFYANAWRPEEDKNPSYHDRKANNNLRLDEVLACLYVEGAQWV</sequence>
<comment type="caution">
    <text evidence="1">The sequence shown here is derived from an EMBL/GenBank/DDBJ whole genome shotgun (WGS) entry which is preliminary data.</text>
</comment>
<evidence type="ECO:0000313" key="2">
    <source>
        <dbReference type="Proteomes" id="UP001341840"/>
    </source>
</evidence>
<organism evidence="1 2">
    <name type="scientific">Stylosanthes scabra</name>
    <dbReference type="NCBI Taxonomy" id="79078"/>
    <lineage>
        <taxon>Eukaryota</taxon>
        <taxon>Viridiplantae</taxon>
        <taxon>Streptophyta</taxon>
        <taxon>Embryophyta</taxon>
        <taxon>Tracheophyta</taxon>
        <taxon>Spermatophyta</taxon>
        <taxon>Magnoliopsida</taxon>
        <taxon>eudicotyledons</taxon>
        <taxon>Gunneridae</taxon>
        <taxon>Pentapetalae</taxon>
        <taxon>rosids</taxon>
        <taxon>fabids</taxon>
        <taxon>Fabales</taxon>
        <taxon>Fabaceae</taxon>
        <taxon>Papilionoideae</taxon>
        <taxon>50 kb inversion clade</taxon>
        <taxon>dalbergioids sensu lato</taxon>
        <taxon>Dalbergieae</taxon>
        <taxon>Pterocarpus clade</taxon>
        <taxon>Stylosanthes</taxon>
    </lineage>
</organism>
<evidence type="ECO:0000313" key="1">
    <source>
        <dbReference type="EMBL" id="MED6128412.1"/>
    </source>
</evidence>
<dbReference type="EMBL" id="JASCZI010032623">
    <property type="protein sequence ID" value="MED6128412.1"/>
    <property type="molecule type" value="Genomic_DNA"/>
</dbReference>
<name>A0ABU6RWQ2_9FABA</name>
<reference evidence="1 2" key="1">
    <citation type="journal article" date="2023" name="Plants (Basel)">
        <title>Bridging the Gap: Combining Genomics and Transcriptomics Approaches to Understand Stylosanthes scabra, an Orphan Legume from the Brazilian Caatinga.</title>
        <authorList>
            <person name="Ferreira-Neto J.R.C."/>
            <person name="da Silva M.D."/>
            <person name="Binneck E."/>
            <person name="de Melo N.F."/>
            <person name="da Silva R.H."/>
            <person name="de Melo A.L.T.M."/>
            <person name="Pandolfi V."/>
            <person name="Bustamante F.O."/>
            <person name="Brasileiro-Vidal A.C."/>
            <person name="Benko-Iseppon A.M."/>
        </authorList>
    </citation>
    <scope>NUCLEOTIDE SEQUENCE [LARGE SCALE GENOMIC DNA]</scope>
    <source>
        <tissue evidence="1">Leaves</tissue>
    </source>
</reference>
<accession>A0ABU6RWQ2</accession>
<protein>
    <submittedName>
        <fullName evidence="1">Uncharacterized protein</fullName>
    </submittedName>
</protein>
<proteinExistence type="predicted"/>
<keyword evidence="2" id="KW-1185">Reference proteome</keyword>